<dbReference type="SUPFAM" id="SSF50129">
    <property type="entry name" value="GroES-like"/>
    <property type="match status" value="1"/>
</dbReference>
<evidence type="ECO:0000256" key="5">
    <source>
        <dbReference type="RuleBase" id="RU361277"/>
    </source>
</evidence>
<dbReference type="PANTHER" id="PTHR42683">
    <property type="entry name" value="ALDEHYDE REDUCTASE"/>
    <property type="match status" value="1"/>
</dbReference>
<dbReference type="SUPFAM" id="SSF51735">
    <property type="entry name" value="NAD(P)-binding Rossmann-fold domains"/>
    <property type="match status" value="1"/>
</dbReference>
<dbReference type="CDD" id="cd05283">
    <property type="entry name" value="CAD1"/>
    <property type="match status" value="1"/>
</dbReference>
<dbReference type="Pfam" id="PF08240">
    <property type="entry name" value="ADH_N"/>
    <property type="match status" value="1"/>
</dbReference>
<dbReference type="Gene3D" id="3.40.50.720">
    <property type="entry name" value="NAD(P)-binding Rossmann-like Domain"/>
    <property type="match status" value="1"/>
</dbReference>
<dbReference type="Gene3D" id="3.90.180.10">
    <property type="entry name" value="Medium-chain alcohol dehydrogenases, catalytic domain"/>
    <property type="match status" value="1"/>
</dbReference>
<dbReference type="InterPro" id="IPR020843">
    <property type="entry name" value="ER"/>
</dbReference>
<dbReference type="InterPro" id="IPR047109">
    <property type="entry name" value="CAD-like"/>
</dbReference>
<proteinExistence type="inferred from homology"/>
<evidence type="ECO:0000313" key="8">
    <source>
        <dbReference type="Proteomes" id="UP001211907"/>
    </source>
</evidence>
<comment type="similarity">
    <text evidence="5">Belongs to the zinc-containing alcohol dehydrogenase family.</text>
</comment>
<dbReference type="InterPro" id="IPR013154">
    <property type="entry name" value="ADH-like_N"/>
</dbReference>
<evidence type="ECO:0000256" key="2">
    <source>
        <dbReference type="ARBA" id="ARBA00022723"/>
    </source>
</evidence>
<gene>
    <name evidence="7" type="ORF">HK100_002245</name>
</gene>
<dbReference type="GO" id="GO:0008270">
    <property type="term" value="F:zinc ion binding"/>
    <property type="evidence" value="ECO:0007669"/>
    <property type="project" value="InterPro"/>
</dbReference>
<evidence type="ECO:0000259" key="6">
    <source>
        <dbReference type="SMART" id="SM00829"/>
    </source>
</evidence>
<evidence type="ECO:0000256" key="4">
    <source>
        <dbReference type="ARBA" id="ARBA00023002"/>
    </source>
</evidence>
<accession>A0AAD5SWN3</accession>
<comment type="caution">
    <text evidence="7">The sequence shown here is derived from an EMBL/GenBank/DDBJ whole genome shotgun (WGS) entry which is preliminary data.</text>
</comment>
<dbReference type="EMBL" id="JADGJH010001517">
    <property type="protein sequence ID" value="KAJ3112686.1"/>
    <property type="molecule type" value="Genomic_DNA"/>
</dbReference>
<dbReference type="AlphaFoldDB" id="A0AAD5SWN3"/>
<dbReference type="InterPro" id="IPR013149">
    <property type="entry name" value="ADH-like_C"/>
</dbReference>
<name>A0AAD5SWN3_9FUNG</name>
<keyword evidence="2 5" id="KW-0479">Metal-binding</keyword>
<comment type="cofactor">
    <cofactor evidence="1 5">
        <name>Zn(2+)</name>
        <dbReference type="ChEBI" id="CHEBI:29105"/>
    </cofactor>
</comment>
<sequence length="359" mass="37892">MASVNKQVYAIGITDAHQKMHLIDIPLRPVGAHDVHIKIQYCGICHSDLHHVKQEWGLTKFPAVPGHEIVGTVSAVGSEVSKYKIGDSVGVGCIVNSCRTCEECSNNSEQYCDNGMTGTYGAPSQDPLGHTCGGYAEAIVVDENYVLSIPANLDLAAAAPLLCAGITVWSPMKYYGVKAGDSVAVLGLGGLGHMAVKFAAALGAKVTVLSRSAGKTNDAYRLGATNVLITTDKAAVAAARKTFNFIIDTVSAEHDLNAMTSLLKTDGSLILVGASPKPLGLSPFALIPKRIKIGGSMVGGIKETQDMLDFCGAHNITSDIELIGVDKTETAYERMLKSDVKFRFVLDIAGSLNKDVVVE</sequence>
<dbReference type="FunFam" id="3.40.50.720:FF:000022">
    <property type="entry name" value="Cinnamyl alcohol dehydrogenase"/>
    <property type="match status" value="1"/>
</dbReference>
<keyword evidence="3 5" id="KW-0862">Zinc</keyword>
<evidence type="ECO:0000256" key="1">
    <source>
        <dbReference type="ARBA" id="ARBA00001947"/>
    </source>
</evidence>
<protein>
    <recommendedName>
        <fullName evidence="6">Enoyl reductase (ER) domain-containing protein</fullName>
    </recommendedName>
</protein>
<evidence type="ECO:0000313" key="7">
    <source>
        <dbReference type="EMBL" id="KAJ3112686.1"/>
    </source>
</evidence>
<keyword evidence="8" id="KW-1185">Reference proteome</keyword>
<dbReference type="Pfam" id="PF00107">
    <property type="entry name" value="ADH_zinc_N"/>
    <property type="match status" value="1"/>
</dbReference>
<dbReference type="InterPro" id="IPR036291">
    <property type="entry name" value="NAD(P)-bd_dom_sf"/>
</dbReference>
<dbReference type="SMART" id="SM00829">
    <property type="entry name" value="PKS_ER"/>
    <property type="match status" value="1"/>
</dbReference>
<dbReference type="GO" id="GO:0016616">
    <property type="term" value="F:oxidoreductase activity, acting on the CH-OH group of donors, NAD or NADP as acceptor"/>
    <property type="evidence" value="ECO:0007669"/>
    <property type="project" value="InterPro"/>
</dbReference>
<dbReference type="PROSITE" id="PS00059">
    <property type="entry name" value="ADH_ZINC"/>
    <property type="match status" value="1"/>
</dbReference>
<reference evidence="7" key="1">
    <citation type="submission" date="2020-05" db="EMBL/GenBank/DDBJ databases">
        <title>Phylogenomic resolution of chytrid fungi.</title>
        <authorList>
            <person name="Stajich J.E."/>
            <person name="Amses K."/>
            <person name="Simmons R."/>
            <person name="Seto K."/>
            <person name="Myers J."/>
            <person name="Bonds A."/>
            <person name="Quandt C.A."/>
            <person name="Barry K."/>
            <person name="Liu P."/>
            <person name="Grigoriev I."/>
            <person name="Longcore J.E."/>
            <person name="James T.Y."/>
        </authorList>
    </citation>
    <scope>NUCLEOTIDE SEQUENCE</scope>
    <source>
        <strain evidence="7">JEL0513</strain>
    </source>
</reference>
<dbReference type="Proteomes" id="UP001211907">
    <property type="component" value="Unassembled WGS sequence"/>
</dbReference>
<evidence type="ECO:0000256" key="3">
    <source>
        <dbReference type="ARBA" id="ARBA00022833"/>
    </source>
</evidence>
<dbReference type="InterPro" id="IPR002328">
    <property type="entry name" value="ADH_Zn_CS"/>
</dbReference>
<keyword evidence="4" id="KW-0560">Oxidoreductase</keyword>
<organism evidence="7 8">
    <name type="scientific">Physocladia obscura</name>
    <dbReference type="NCBI Taxonomy" id="109957"/>
    <lineage>
        <taxon>Eukaryota</taxon>
        <taxon>Fungi</taxon>
        <taxon>Fungi incertae sedis</taxon>
        <taxon>Chytridiomycota</taxon>
        <taxon>Chytridiomycota incertae sedis</taxon>
        <taxon>Chytridiomycetes</taxon>
        <taxon>Chytridiales</taxon>
        <taxon>Chytriomycetaceae</taxon>
        <taxon>Physocladia</taxon>
    </lineage>
</organism>
<dbReference type="InterPro" id="IPR011032">
    <property type="entry name" value="GroES-like_sf"/>
</dbReference>
<feature type="domain" description="Enoyl reductase (ER)" evidence="6">
    <location>
        <begin position="15"/>
        <end position="346"/>
    </location>
</feature>